<dbReference type="SMART" id="SM00805">
    <property type="entry name" value="AGTRAP"/>
    <property type="match status" value="1"/>
</dbReference>
<dbReference type="GO" id="GO:0005886">
    <property type="term" value="C:plasma membrane"/>
    <property type="evidence" value="ECO:0000318"/>
    <property type="project" value="GO_Central"/>
</dbReference>
<feature type="transmembrane region" description="Helical" evidence="5">
    <location>
        <begin position="199"/>
        <end position="220"/>
    </location>
</feature>
<dbReference type="PANTHER" id="PTHR16521:SF3">
    <property type="entry name" value="TYPE-1 ANGIOTENSIN II RECEPTOR-ASSOCIATED PROTEIN"/>
    <property type="match status" value="1"/>
</dbReference>
<sequence>MELPAVSLKAIILVHWLLTVWGCMNVSFPVSYAWGNFTVLAVGIWAIVQRDSLDAIMMFLTGLLLTVLTDIIHISVYYPLHGYLTGAKRFGVGMAIFSLLLKPGSCYFVYRMYRERGGEYIFNIDLESSSDSHFAYNGIEATAVTLTQLTQVFPLFHFLYFVHFLGALGCPSHFANLFLLWESKGIVPSTWIMHVRKGWISNFVLHVLAILIVLDCYFLTWEMGLMFILCSFAWRHSLFLLAVVAGNTVAALPERVVRAGYSVSFFSKHSWC</sequence>
<dbReference type="Ensembl" id="ENSGALT00010042572.1">
    <property type="protein sequence ID" value="ENSGALP00010025062.1"/>
    <property type="gene ID" value="ENSGALG00010017615.1"/>
</dbReference>
<feature type="transmembrane region" description="Helical" evidence="5">
    <location>
        <begin position="232"/>
        <end position="252"/>
    </location>
</feature>
<evidence type="ECO:0000313" key="7">
    <source>
        <dbReference type="Proteomes" id="UP000000539"/>
    </source>
</evidence>
<dbReference type="OrthoDB" id="8191171at2759"/>
<dbReference type="PANTHER" id="PTHR16521">
    <property type="entry name" value="TYPE-1 ANGIOTENSIN II RECEPTOR-ASSOCIATED PROTEIN"/>
    <property type="match status" value="1"/>
</dbReference>
<evidence type="ECO:0000313" key="6">
    <source>
        <dbReference type="Ensembl" id="ENSGALP00010025062.1"/>
    </source>
</evidence>
<accession>A0A8V0Z3K7</accession>
<protein>
    <submittedName>
        <fullName evidence="6">Angiotensin II receptor associated protein</fullName>
    </submittedName>
</protein>
<evidence type="ECO:0000256" key="4">
    <source>
        <dbReference type="ARBA" id="ARBA00023136"/>
    </source>
</evidence>
<keyword evidence="4 5" id="KW-0472">Membrane</keyword>
<proteinExistence type="predicted"/>
<organism evidence="6 7">
    <name type="scientific">Gallus gallus</name>
    <name type="common">Chicken</name>
    <dbReference type="NCBI Taxonomy" id="9031"/>
    <lineage>
        <taxon>Eukaryota</taxon>
        <taxon>Metazoa</taxon>
        <taxon>Chordata</taxon>
        <taxon>Craniata</taxon>
        <taxon>Vertebrata</taxon>
        <taxon>Euteleostomi</taxon>
        <taxon>Archelosauria</taxon>
        <taxon>Archosauria</taxon>
        <taxon>Dinosauria</taxon>
        <taxon>Saurischia</taxon>
        <taxon>Theropoda</taxon>
        <taxon>Coelurosauria</taxon>
        <taxon>Aves</taxon>
        <taxon>Neognathae</taxon>
        <taxon>Galloanserae</taxon>
        <taxon>Galliformes</taxon>
        <taxon>Phasianidae</taxon>
        <taxon>Phasianinae</taxon>
        <taxon>Gallus</taxon>
    </lineage>
</organism>
<name>A0A8V0Z3K7_CHICK</name>
<keyword evidence="7" id="KW-1185">Reference proteome</keyword>
<dbReference type="GO" id="GO:0038166">
    <property type="term" value="P:angiotensin-activated signaling pathway"/>
    <property type="evidence" value="ECO:0007669"/>
    <property type="project" value="InterPro"/>
</dbReference>
<feature type="transmembrane region" description="Helical" evidence="5">
    <location>
        <begin position="55"/>
        <end position="78"/>
    </location>
</feature>
<keyword evidence="2 5" id="KW-0812">Transmembrane</keyword>
<dbReference type="InterPro" id="IPR009436">
    <property type="entry name" value="AGTRAP"/>
</dbReference>
<dbReference type="Pfam" id="PF06396">
    <property type="entry name" value="AGTRAP"/>
    <property type="match status" value="1"/>
</dbReference>
<feature type="transmembrane region" description="Helical" evidence="5">
    <location>
        <begin position="90"/>
        <end position="110"/>
    </location>
</feature>
<keyword evidence="3 5" id="KW-1133">Transmembrane helix</keyword>
<dbReference type="GeneTree" id="ENSGT00390000017402"/>
<feature type="transmembrane region" description="Helical" evidence="5">
    <location>
        <begin position="158"/>
        <end position="179"/>
    </location>
</feature>
<dbReference type="AlphaFoldDB" id="A0A8V0Z3K7"/>
<dbReference type="GO" id="GO:0008217">
    <property type="term" value="P:regulation of blood pressure"/>
    <property type="evidence" value="ECO:0000318"/>
    <property type="project" value="GO_Central"/>
</dbReference>
<gene>
    <name evidence="6" type="primary">AGTRAP</name>
</gene>
<comment type="subcellular location">
    <subcellularLocation>
        <location evidence="1">Membrane</location>
        <topology evidence="1">Multi-pass membrane protein</topology>
    </subcellularLocation>
</comment>
<evidence type="ECO:0000256" key="2">
    <source>
        <dbReference type="ARBA" id="ARBA00022692"/>
    </source>
</evidence>
<reference evidence="6" key="3">
    <citation type="submission" date="2025-09" db="UniProtKB">
        <authorList>
            <consortium name="Ensembl"/>
        </authorList>
    </citation>
    <scope>IDENTIFICATION</scope>
    <source>
        <strain evidence="6">broiler</strain>
    </source>
</reference>
<evidence type="ECO:0000256" key="5">
    <source>
        <dbReference type="SAM" id="Phobius"/>
    </source>
</evidence>
<evidence type="ECO:0000256" key="1">
    <source>
        <dbReference type="ARBA" id="ARBA00004141"/>
    </source>
</evidence>
<reference evidence="6" key="1">
    <citation type="submission" date="2020-11" db="EMBL/GenBank/DDBJ databases">
        <title>Gallus gallus (Chicken) genome, bGalGal1, GRCg7b, maternal haplotype autosomes + Z &amp; W.</title>
        <authorList>
            <person name="Warren W."/>
            <person name="Formenti G."/>
            <person name="Fedrigo O."/>
            <person name="Haase B."/>
            <person name="Mountcastle J."/>
            <person name="Balacco J."/>
            <person name="Tracey A."/>
            <person name="Schneider V."/>
            <person name="Okimoto R."/>
            <person name="Cheng H."/>
            <person name="Hawken R."/>
            <person name="Howe K."/>
            <person name="Jarvis E.D."/>
        </authorList>
    </citation>
    <scope>NUCLEOTIDE SEQUENCE [LARGE SCALE GENOMIC DNA]</scope>
    <source>
        <strain evidence="6">Broiler</strain>
    </source>
</reference>
<dbReference type="Proteomes" id="UP000000539">
    <property type="component" value="Chromosome 21"/>
</dbReference>
<evidence type="ECO:0000256" key="3">
    <source>
        <dbReference type="ARBA" id="ARBA00022989"/>
    </source>
</evidence>
<reference evidence="6" key="2">
    <citation type="submission" date="2025-08" db="UniProtKB">
        <authorList>
            <consortium name="Ensembl"/>
        </authorList>
    </citation>
    <scope>IDENTIFICATION</scope>
    <source>
        <strain evidence="6">broiler</strain>
    </source>
</reference>